<feature type="domain" description="J" evidence="8">
    <location>
        <begin position="21"/>
        <end position="85"/>
    </location>
</feature>
<dbReference type="Gene3D" id="1.10.287.110">
    <property type="entry name" value="DnaJ domain"/>
    <property type="match status" value="1"/>
</dbReference>
<keyword evidence="4" id="KW-0143">Chaperone</keyword>
<dbReference type="SMART" id="SM00271">
    <property type="entry name" value="DnaJ"/>
    <property type="match status" value="1"/>
</dbReference>
<dbReference type="Pfam" id="PF00226">
    <property type="entry name" value="DnaJ"/>
    <property type="match status" value="1"/>
</dbReference>
<evidence type="ECO:0000256" key="6">
    <source>
        <dbReference type="SAM" id="Coils"/>
    </source>
</evidence>
<reference evidence="9 10" key="1">
    <citation type="journal article" date="2021" name="Nat. Commun.">
        <title>Genetic determinants of endophytism in the Arabidopsis root mycobiome.</title>
        <authorList>
            <person name="Mesny F."/>
            <person name="Miyauchi S."/>
            <person name="Thiergart T."/>
            <person name="Pickel B."/>
            <person name="Atanasova L."/>
            <person name="Karlsson M."/>
            <person name="Huettel B."/>
            <person name="Barry K.W."/>
            <person name="Haridas S."/>
            <person name="Chen C."/>
            <person name="Bauer D."/>
            <person name="Andreopoulos W."/>
            <person name="Pangilinan J."/>
            <person name="LaButti K."/>
            <person name="Riley R."/>
            <person name="Lipzen A."/>
            <person name="Clum A."/>
            <person name="Drula E."/>
            <person name="Henrissat B."/>
            <person name="Kohler A."/>
            <person name="Grigoriev I.V."/>
            <person name="Martin F.M."/>
            <person name="Hacquard S."/>
        </authorList>
    </citation>
    <scope>NUCLEOTIDE SEQUENCE [LARGE SCALE GENOMIC DNA]</scope>
    <source>
        <strain evidence="9 10">MPI-CAGE-CH-0241</strain>
    </source>
</reference>
<dbReference type="GO" id="GO:0005737">
    <property type="term" value="C:cytoplasm"/>
    <property type="evidence" value="ECO:0007669"/>
    <property type="project" value="UniProtKB-SubCell"/>
</dbReference>
<feature type="region of interest" description="Disordered" evidence="7">
    <location>
        <begin position="133"/>
        <end position="218"/>
    </location>
</feature>
<dbReference type="GO" id="GO:0000390">
    <property type="term" value="P:spliceosomal complex disassembly"/>
    <property type="evidence" value="ECO:0007669"/>
    <property type="project" value="TreeGrafter"/>
</dbReference>
<dbReference type="InterPro" id="IPR052094">
    <property type="entry name" value="Pre-mRNA-splicing_ERAD"/>
</dbReference>
<evidence type="ECO:0000259" key="8">
    <source>
        <dbReference type="PROSITE" id="PS50076"/>
    </source>
</evidence>
<feature type="compositionally biased region" description="Basic and acidic residues" evidence="7">
    <location>
        <begin position="200"/>
        <end position="209"/>
    </location>
</feature>
<protein>
    <recommendedName>
        <fullName evidence="8">J domain-containing protein</fullName>
    </recommendedName>
</protein>
<accession>A0A9P8W5J3</accession>
<keyword evidence="6" id="KW-0175">Coiled coil</keyword>
<evidence type="ECO:0000256" key="1">
    <source>
        <dbReference type="ARBA" id="ARBA00004123"/>
    </source>
</evidence>
<comment type="caution">
    <text evidence="9">The sequence shown here is derived from an EMBL/GenBank/DDBJ whole genome shotgun (WGS) entry which is preliminary data.</text>
</comment>
<feature type="compositionally biased region" description="Basic and acidic residues" evidence="7">
    <location>
        <begin position="176"/>
        <end position="186"/>
    </location>
</feature>
<evidence type="ECO:0000256" key="7">
    <source>
        <dbReference type="SAM" id="MobiDB-lite"/>
    </source>
</evidence>
<comment type="subcellular location">
    <subcellularLocation>
        <location evidence="2">Cytoplasm</location>
    </subcellularLocation>
    <subcellularLocation>
        <location evidence="1">Nucleus</location>
    </subcellularLocation>
</comment>
<evidence type="ECO:0000256" key="4">
    <source>
        <dbReference type="ARBA" id="ARBA00023186"/>
    </source>
</evidence>
<dbReference type="GO" id="GO:0005681">
    <property type="term" value="C:spliceosomal complex"/>
    <property type="evidence" value="ECO:0007669"/>
    <property type="project" value="TreeGrafter"/>
</dbReference>
<feature type="compositionally biased region" description="Basic and acidic residues" evidence="7">
    <location>
        <begin position="133"/>
        <end position="153"/>
    </location>
</feature>
<dbReference type="PANTHER" id="PTHR44313:SF1">
    <property type="entry name" value="DNAJ HOMOLOG SUBFAMILY C MEMBER 17"/>
    <property type="match status" value="1"/>
</dbReference>
<keyword evidence="10" id="KW-1185">Reference proteome</keyword>
<dbReference type="InterPro" id="IPR001623">
    <property type="entry name" value="DnaJ_domain"/>
</dbReference>
<evidence type="ECO:0000313" key="10">
    <source>
        <dbReference type="Proteomes" id="UP000777438"/>
    </source>
</evidence>
<gene>
    <name evidence="9" type="ORF">B0T10DRAFT_488496</name>
</gene>
<evidence type="ECO:0000256" key="3">
    <source>
        <dbReference type="ARBA" id="ARBA00022490"/>
    </source>
</evidence>
<dbReference type="PROSITE" id="PS50076">
    <property type="entry name" value="DNAJ_2"/>
    <property type="match status" value="1"/>
</dbReference>
<dbReference type="AlphaFoldDB" id="A0A9P8W5J3"/>
<proteinExistence type="predicted"/>
<evidence type="ECO:0000313" key="9">
    <source>
        <dbReference type="EMBL" id="KAH6888605.1"/>
    </source>
</evidence>
<dbReference type="PANTHER" id="PTHR44313">
    <property type="entry name" value="DNAJ HOMOLOG SUBFAMILY C MEMBER 17"/>
    <property type="match status" value="1"/>
</dbReference>
<dbReference type="Proteomes" id="UP000777438">
    <property type="component" value="Unassembled WGS sequence"/>
</dbReference>
<dbReference type="OrthoDB" id="376357at2759"/>
<evidence type="ECO:0000256" key="2">
    <source>
        <dbReference type="ARBA" id="ARBA00004496"/>
    </source>
</evidence>
<keyword evidence="5" id="KW-0539">Nucleus</keyword>
<keyword evidence="3" id="KW-0963">Cytoplasm</keyword>
<organism evidence="9 10">
    <name type="scientific">Thelonectria olida</name>
    <dbReference type="NCBI Taxonomy" id="1576542"/>
    <lineage>
        <taxon>Eukaryota</taxon>
        <taxon>Fungi</taxon>
        <taxon>Dikarya</taxon>
        <taxon>Ascomycota</taxon>
        <taxon>Pezizomycotina</taxon>
        <taxon>Sordariomycetes</taxon>
        <taxon>Hypocreomycetidae</taxon>
        <taxon>Hypocreales</taxon>
        <taxon>Nectriaceae</taxon>
        <taxon>Thelonectria</taxon>
    </lineage>
</organism>
<sequence length="292" mass="34191">MDSNAADLLQYAQEYASKDVDLYDLLGIDALTPKEDIYRAWRKRSLKYHPDKTGDNFDAEKWQLFERARDILLDAAARAAYDNAIKAVLLRKQERDAMDKQRKHFVDDLEARENAWKRQKEEKEQIQKEAIEKERVRLHEEHRMRQEEEKRQVDAAQELEDLAEAKRRLKEKKEKKKQDDAREKFLRKSKKAAAAAAASGDDKPQHHDPPQGVIQVPGDYNVDLGEERRKYWELVCDKLRAVQAVRNLGKGDATPDEQDKAQQSLRNAKLRMHQAEVKYAEESRNVKEVRFA</sequence>
<dbReference type="CDD" id="cd06257">
    <property type="entry name" value="DnaJ"/>
    <property type="match status" value="1"/>
</dbReference>
<dbReference type="SUPFAM" id="SSF46565">
    <property type="entry name" value="Chaperone J-domain"/>
    <property type="match status" value="1"/>
</dbReference>
<feature type="coiled-coil region" evidence="6">
    <location>
        <begin position="258"/>
        <end position="285"/>
    </location>
</feature>
<name>A0A9P8W5J3_9HYPO</name>
<evidence type="ECO:0000256" key="5">
    <source>
        <dbReference type="ARBA" id="ARBA00023242"/>
    </source>
</evidence>
<dbReference type="EMBL" id="JAGPYM010000012">
    <property type="protein sequence ID" value="KAH6888605.1"/>
    <property type="molecule type" value="Genomic_DNA"/>
</dbReference>
<dbReference type="InterPro" id="IPR036869">
    <property type="entry name" value="J_dom_sf"/>
</dbReference>